<name>A0A9D1PYQ3_9BACT</name>
<dbReference type="InterPro" id="IPR036249">
    <property type="entry name" value="Thioredoxin-like_sf"/>
</dbReference>
<dbReference type="Proteomes" id="UP000886752">
    <property type="component" value="Unassembled WGS sequence"/>
</dbReference>
<gene>
    <name evidence="1" type="ORF">H9894_10065</name>
</gene>
<dbReference type="EMBL" id="DXHV01000083">
    <property type="protein sequence ID" value="HIW01511.1"/>
    <property type="molecule type" value="Genomic_DNA"/>
</dbReference>
<dbReference type="AlphaFoldDB" id="A0A9D1PYQ3"/>
<evidence type="ECO:0000313" key="2">
    <source>
        <dbReference type="Proteomes" id="UP000886752"/>
    </source>
</evidence>
<organism evidence="1 2">
    <name type="scientific">Candidatus Desulfovibrio intestinipullorum</name>
    <dbReference type="NCBI Taxonomy" id="2838536"/>
    <lineage>
        <taxon>Bacteria</taxon>
        <taxon>Pseudomonadati</taxon>
        <taxon>Thermodesulfobacteriota</taxon>
        <taxon>Desulfovibrionia</taxon>
        <taxon>Desulfovibrionales</taxon>
        <taxon>Desulfovibrionaceae</taxon>
        <taxon>Desulfovibrio</taxon>
    </lineage>
</organism>
<dbReference type="Gene3D" id="3.40.30.10">
    <property type="entry name" value="Glutaredoxin"/>
    <property type="match status" value="1"/>
</dbReference>
<accession>A0A9D1PYQ3</accession>
<reference evidence="1" key="2">
    <citation type="submission" date="2021-04" db="EMBL/GenBank/DDBJ databases">
        <authorList>
            <person name="Gilroy R."/>
        </authorList>
    </citation>
    <scope>NUCLEOTIDE SEQUENCE</scope>
    <source>
        <strain evidence="1">ChiHecec2B26-446</strain>
    </source>
</reference>
<sequence>MSRYLYISDVYCPWCYAFGRILDELLAEHPLPVRVLAGELVEEPQTIDDMVREMPSITAFFKRLADTTGRGVGQPYLDLLEPGRGTITMDSKAMSVPLAALRALAPGREREQLEALQKAFYVDGLDVLDPYVQATACSVDEESLILVSSQADIQEQAERDREEALDVLGDFVIYPTLFLEKDNGKGGTERHLLARGYTAPETVRARLEEALADKTDLAGSKKEQEAGQTGHACGPDGCCIL</sequence>
<dbReference type="SUPFAM" id="SSF52833">
    <property type="entry name" value="Thioredoxin-like"/>
    <property type="match status" value="1"/>
</dbReference>
<evidence type="ECO:0008006" key="3">
    <source>
        <dbReference type="Google" id="ProtNLM"/>
    </source>
</evidence>
<protein>
    <recommendedName>
        <fullName evidence="3">DsbA family protein</fullName>
    </recommendedName>
</protein>
<reference evidence="1" key="1">
    <citation type="journal article" date="2021" name="PeerJ">
        <title>Extensive microbial diversity within the chicken gut microbiome revealed by metagenomics and culture.</title>
        <authorList>
            <person name="Gilroy R."/>
            <person name="Ravi A."/>
            <person name="Getino M."/>
            <person name="Pursley I."/>
            <person name="Horton D.L."/>
            <person name="Alikhan N.F."/>
            <person name="Baker D."/>
            <person name="Gharbi K."/>
            <person name="Hall N."/>
            <person name="Watson M."/>
            <person name="Adriaenssens E.M."/>
            <person name="Foster-Nyarko E."/>
            <person name="Jarju S."/>
            <person name="Secka A."/>
            <person name="Antonio M."/>
            <person name="Oren A."/>
            <person name="Chaudhuri R.R."/>
            <person name="La Ragione R."/>
            <person name="Hildebrand F."/>
            <person name="Pallen M.J."/>
        </authorList>
    </citation>
    <scope>NUCLEOTIDE SEQUENCE</scope>
    <source>
        <strain evidence="1">ChiHecec2B26-446</strain>
    </source>
</reference>
<evidence type="ECO:0000313" key="1">
    <source>
        <dbReference type="EMBL" id="HIW01511.1"/>
    </source>
</evidence>
<comment type="caution">
    <text evidence="1">The sequence shown here is derived from an EMBL/GenBank/DDBJ whole genome shotgun (WGS) entry which is preliminary data.</text>
</comment>
<proteinExistence type="predicted"/>